<feature type="compositionally biased region" description="Polar residues" evidence="10">
    <location>
        <begin position="600"/>
        <end position="610"/>
    </location>
</feature>
<reference evidence="14 15" key="1">
    <citation type="submission" date="2018-07" db="EMBL/GenBank/DDBJ databases">
        <title>A high quality draft genome assembly of the barn swallow (H. rustica rustica).</title>
        <authorList>
            <person name="Formenti G."/>
            <person name="Chiara M."/>
            <person name="Poveda L."/>
            <person name="Francoijs K.-J."/>
            <person name="Bonisoli-Alquati A."/>
            <person name="Canova L."/>
            <person name="Gianfranceschi L."/>
            <person name="Horner D.S."/>
            <person name="Saino N."/>
        </authorList>
    </citation>
    <scope>NUCLEOTIDE SEQUENCE [LARGE SCALE GENOMIC DNA]</scope>
    <source>
        <strain evidence="14">Chelidonia</strain>
        <tissue evidence="14">Blood</tissue>
    </source>
</reference>
<evidence type="ECO:0000259" key="13">
    <source>
        <dbReference type="PROSITE" id="PS50994"/>
    </source>
</evidence>
<dbReference type="InterPro" id="IPR003308">
    <property type="entry name" value="Integrase_Zn-bd_dom_N"/>
</dbReference>
<dbReference type="PROSITE" id="PS50879">
    <property type="entry name" value="RNASE_H_1"/>
    <property type="match status" value="1"/>
</dbReference>
<dbReference type="InterPro" id="IPR036397">
    <property type="entry name" value="RNaseH_sf"/>
</dbReference>
<evidence type="ECO:0000256" key="10">
    <source>
        <dbReference type="SAM" id="MobiDB-lite"/>
    </source>
</evidence>
<feature type="compositionally biased region" description="Low complexity" evidence="10">
    <location>
        <begin position="394"/>
        <end position="405"/>
    </location>
</feature>
<feature type="compositionally biased region" description="Polar residues" evidence="10">
    <location>
        <begin position="419"/>
        <end position="428"/>
    </location>
</feature>
<dbReference type="Gene3D" id="3.30.420.10">
    <property type="entry name" value="Ribonuclease H-like superfamily/Ribonuclease H"/>
    <property type="match status" value="2"/>
</dbReference>
<proteinExistence type="predicted"/>
<keyword evidence="6" id="KW-0255">Endonuclease</keyword>
<evidence type="ECO:0000256" key="3">
    <source>
        <dbReference type="ARBA" id="ARBA00022695"/>
    </source>
</evidence>
<feature type="domain" description="Integrase-type" evidence="11">
    <location>
        <begin position="110"/>
        <end position="151"/>
    </location>
</feature>
<feature type="compositionally biased region" description="Basic residues" evidence="10">
    <location>
        <begin position="725"/>
        <end position="737"/>
    </location>
</feature>
<evidence type="ECO:0000256" key="6">
    <source>
        <dbReference type="ARBA" id="ARBA00022759"/>
    </source>
</evidence>
<protein>
    <recommendedName>
        <fullName evidence="1">RNA-directed DNA polymerase</fullName>
        <ecNumber evidence="1">2.7.7.49</ecNumber>
    </recommendedName>
</protein>
<feature type="domain" description="Integrase catalytic" evidence="13">
    <location>
        <begin position="161"/>
        <end position="211"/>
    </location>
</feature>
<keyword evidence="3" id="KW-0548">Nucleotidyltransferase</keyword>
<keyword evidence="5" id="KW-0479">Metal-binding</keyword>
<sequence>MLSAEEADTLQTLELFAVVWAISHVREPINVVTDSLYVAGVVARIEDAFIKEVRNQRLYQLLMQLNKALHQREQPYAVIHIRSPKWNIGLGEGNQRADELVSTAITVPLPQHVLAREAHSIFHQNAKGLQKEFHISHAEATAIVRSCPICCHHNGGLGLGTGVNPRGVMANELWQADVTHANSFGCLKYVHVTIDTYSHYIWATPQSGEESLLESWIPPTEDQEELSEADANSSSSLCGQPRPAQARRRSWRQRAQASARQPGKAIRLNRVPLLRAETGSPGTASRGLPGLSQAVVPVSSSGGGGSFPCQKQSLKGRHAEGAAEPHTSKSLVAKCRRAEDVPDLGTETGTPSTASRGLPGLSPGVVLVGSSGGGGSSSGGFPCQRQSLKRRYPEGAAEPQAPESPAAKRRRIQDVPAQSAETGHSSSARRGVLRLAQDTQAPSRQAAPLWLFPGSRTDNRSQPGPIPMRHVWRQQRRAKKPYKADANSSSSLCGQPRPAQARRRSWRQRAQASARQPGKPIRLNRVPLLRAETGSPGTASRGLPGLSQAVVPVSSSGGGGSFPCQKQSLKGRHAEGAAEPHTSKSLVAKCRRAEDVSDLGTETGTPSTASRGLPGLSPGVVLVGSSGGGGSSSGGFPCQRQSLKRRYPEGAAEPQAPESPAAKRRRIQDVPAQSAETGHSCSARRGVLRLAQDTQAPSRQAAPLWLFPGSRTDNRSQPGPIPMRHVWRQQRRAKKPYSRPENLSRARQTSAPGGFPRHPSK</sequence>
<dbReference type="InterPro" id="IPR017856">
    <property type="entry name" value="Integrase-like_N"/>
</dbReference>
<evidence type="ECO:0000259" key="11">
    <source>
        <dbReference type="PROSITE" id="PS50876"/>
    </source>
</evidence>
<feature type="compositionally biased region" description="Basic and acidic residues" evidence="10">
    <location>
        <begin position="317"/>
        <end position="327"/>
    </location>
</feature>
<keyword evidence="8" id="KW-0695">RNA-directed DNA polymerase</keyword>
<evidence type="ECO:0000256" key="2">
    <source>
        <dbReference type="ARBA" id="ARBA00022679"/>
    </source>
</evidence>
<dbReference type="Pfam" id="PF00075">
    <property type="entry name" value="RNase_H"/>
    <property type="match status" value="1"/>
</dbReference>
<evidence type="ECO:0000256" key="5">
    <source>
        <dbReference type="ARBA" id="ARBA00022723"/>
    </source>
</evidence>
<feature type="compositionally biased region" description="Low complexity" evidence="10">
    <location>
        <begin position="649"/>
        <end position="660"/>
    </location>
</feature>
<organism evidence="14 15">
    <name type="scientific">Hirundo rustica rustica</name>
    <dbReference type="NCBI Taxonomy" id="333673"/>
    <lineage>
        <taxon>Eukaryota</taxon>
        <taxon>Metazoa</taxon>
        <taxon>Chordata</taxon>
        <taxon>Craniata</taxon>
        <taxon>Vertebrata</taxon>
        <taxon>Euteleostomi</taxon>
        <taxon>Archelosauria</taxon>
        <taxon>Archosauria</taxon>
        <taxon>Dinosauria</taxon>
        <taxon>Saurischia</taxon>
        <taxon>Theropoda</taxon>
        <taxon>Coelurosauria</taxon>
        <taxon>Aves</taxon>
        <taxon>Neognathae</taxon>
        <taxon>Neoaves</taxon>
        <taxon>Telluraves</taxon>
        <taxon>Australaves</taxon>
        <taxon>Passeriformes</taxon>
        <taxon>Sylvioidea</taxon>
        <taxon>Hirundinidae</taxon>
        <taxon>Hirundo</taxon>
    </lineage>
</organism>
<dbReference type="PANTHER" id="PTHR41694">
    <property type="entry name" value="ENDOGENOUS RETROVIRUS GROUP K MEMBER POL PROTEIN"/>
    <property type="match status" value="1"/>
</dbReference>
<evidence type="ECO:0000313" key="14">
    <source>
        <dbReference type="EMBL" id="RMC13520.1"/>
    </source>
</evidence>
<evidence type="ECO:0000256" key="4">
    <source>
        <dbReference type="ARBA" id="ARBA00022722"/>
    </source>
</evidence>
<dbReference type="OrthoDB" id="9395371at2759"/>
<dbReference type="PANTHER" id="PTHR41694:SF3">
    <property type="entry name" value="RNA-DIRECTED DNA POLYMERASE-RELATED"/>
    <property type="match status" value="1"/>
</dbReference>
<feature type="compositionally biased region" description="Low complexity" evidence="10">
    <location>
        <begin position="612"/>
        <end position="624"/>
    </location>
</feature>
<dbReference type="GO" id="GO:0035613">
    <property type="term" value="F:RNA stem-loop binding"/>
    <property type="evidence" value="ECO:0007669"/>
    <property type="project" value="TreeGrafter"/>
</dbReference>
<keyword evidence="9" id="KW-0863">Zinc-finger</keyword>
<evidence type="ECO:0000259" key="12">
    <source>
        <dbReference type="PROSITE" id="PS50879"/>
    </source>
</evidence>
<feature type="compositionally biased region" description="Low complexity" evidence="10">
    <location>
        <begin position="508"/>
        <end position="517"/>
    </location>
</feature>
<dbReference type="PROSITE" id="PS50876">
    <property type="entry name" value="ZF_INTEGRASE"/>
    <property type="match status" value="1"/>
</dbReference>
<keyword evidence="7" id="KW-0378">Hydrolase</keyword>
<evidence type="ECO:0000256" key="7">
    <source>
        <dbReference type="ARBA" id="ARBA00022801"/>
    </source>
</evidence>
<keyword evidence="2" id="KW-0808">Transferase</keyword>
<feature type="compositionally biased region" description="Basic residues" evidence="10">
    <location>
        <begin position="470"/>
        <end position="481"/>
    </location>
</feature>
<name>A0A3M0KS11_HIRRU</name>
<accession>A0A3M0KS11</accession>
<dbReference type="InterPro" id="IPR002156">
    <property type="entry name" value="RNaseH_domain"/>
</dbReference>
<feature type="compositionally biased region" description="Low complexity" evidence="10">
    <location>
        <begin position="357"/>
        <end position="369"/>
    </location>
</feature>
<feature type="compositionally biased region" description="Basic and acidic residues" evidence="10">
    <location>
        <begin position="572"/>
        <end position="582"/>
    </location>
</feature>
<dbReference type="EMBL" id="QRBI01000105">
    <property type="protein sequence ID" value="RMC13520.1"/>
    <property type="molecule type" value="Genomic_DNA"/>
</dbReference>
<dbReference type="AlphaFoldDB" id="A0A3M0KS11"/>
<evidence type="ECO:0000256" key="1">
    <source>
        <dbReference type="ARBA" id="ARBA00012493"/>
    </source>
</evidence>
<gene>
    <name evidence="14" type="ORF">DUI87_08596</name>
</gene>
<dbReference type="Proteomes" id="UP000269221">
    <property type="component" value="Unassembled WGS sequence"/>
</dbReference>
<dbReference type="GO" id="GO:0004523">
    <property type="term" value="F:RNA-DNA hybrid ribonuclease activity"/>
    <property type="evidence" value="ECO:0007669"/>
    <property type="project" value="InterPro"/>
</dbReference>
<dbReference type="SUPFAM" id="SSF53098">
    <property type="entry name" value="Ribonuclease H-like"/>
    <property type="match status" value="2"/>
</dbReference>
<feature type="region of interest" description="Disordered" evidence="10">
    <location>
        <begin position="219"/>
        <end position="761"/>
    </location>
</feature>
<dbReference type="InterPro" id="IPR012337">
    <property type="entry name" value="RNaseH-like_sf"/>
</dbReference>
<evidence type="ECO:0000256" key="8">
    <source>
        <dbReference type="ARBA" id="ARBA00022918"/>
    </source>
</evidence>
<keyword evidence="15" id="KW-1185">Reference proteome</keyword>
<dbReference type="STRING" id="333673.A0A3M0KS11"/>
<dbReference type="PROSITE" id="PS50994">
    <property type="entry name" value="INTEGRASE"/>
    <property type="match status" value="1"/>
</dbReference>
<dbReference type="GO" id="GO:0003964">
    <property type="term" value="F:RNA-directed DNA polymerase activity"/>
    <property type="evidence" value="ECO:0007669"/>
    <property type="project" value="UniProtKB-KW"/>
</dbReference>
<comment type="caution">
    <text evidence="14">The sequence shown here is derived from an EMBL/GenBank/DDBJ whole genome shotgun (WGS) entry which is preliminary data.</text>
</comment>
<dbReference type="GO" id="GO:0008270">
    <property type="term" value="F:zinc ion binding"/>
    <property type="evidence" value="ECO:0007669"/>
    <property type="project" value="UniProtKB-KW"/>
</dbReference>
<dbReference type="Pfam" id="PF02022">
    <property type="entry name" value="Integrase_Zn"/>
    <property type="match status" value="1"/>
</dbReference>
<keyword evidence="9" id="KW-0862">Zinc</keyword>
<keyword evidence="4" id="KW-0540">Nuclease</keyword>
<feature type="domain" description="RNase H type-1" evidence="12">
    <location>
        <begin position="1"/>
        <end position="106"/>
    </location>
</feature>
<dbReference type="GO" id="GO:0015074">
    <property type="term" value="P:DNA integration"/>
    <property type="evidence" value="ECO:0007669"/>
    <property type="project" value="InterPro"/>
</dbReference>
<evidence type="ECO:0000313" key="15">
    <source>
        <dbReference type="Proteomes" id="UP000269221"/>
    </source>
</evidence>
<dbReference type="Gene3D" id="1.10.10.200">
    <property type="match status" value="1"/>
</dbReference>
<dbReference type="SUPFAM" id="SSF46919">
    <property type="entry name" value="N-terminal Zn binding domain of HIV integrase"/>
    <property type="match status" value="1"/>
</dbReference>
<dbReference type="EC" id="2.7.7.49" evidence="1"/>
<dbReference type="InterPro" id="IPR001584">
    <property type="entry name" value="Integrase_cat-core"/>
</dbReference>
<evidence type="ECO:0000256" key="9">
    <source>
        <dbReference type="PROSITE-ProRule" id="PRU00450"/>
    </source>
</evidence>
<feature type="compositionally biased region" description="Low complexity" evidence="10">
    <location>
        <begin position="253"/>
        <end position="262"/>
    </location>
</feature>